<keyword evidence="9" id="KW-1185">Reference proteome</keyword>
<dbReference type="InterPro" id="IPR038945">
    <property type="entry name" value="MBD13-like"/>
</dbReference>
<proteinExistence type="predicted"/>
<dbReference type="GO" id="GO:0003677">
    <property type="term" value="F:DNA binding"/>
    <property type="evidence" value="ECO:0007669"/>
    <property type="project" value="UniProtKB-KW"/>
</dbReference>
<feature type="coiled-coil region" evidence="6">
    <location>
        <begin position="84"/>
        <end position="111"/>
    </location>
</feature>
<evidence type="ECO:0000256" key="3">
    <source>
        <dbReference type="ARBA" id="ARBA00023125"/>
    </source>
</evidence>
<evidence type="ECO:0000256" key="4">
    <source>
        <dbReference type="ARBA" id="ARBA00023163"/>
    </source>
</evidence>
<keyword evidence="6" id="KW-0175">Coiled coil</keyword>
<evidence type="ECO:0000256" key="1">
    <source>
        <dbReference type="ARBA" id="ARBA00004123"/>
    </source>
</evidence>
<dbReference type="InterPro" id="IPR001739">
    <property type="entry name" value="Methyl_CpG_DNA-bd"/>
</dbReference>
<dbReference type="PROSITE" id="PS50982">
    <property type="entry name" value="MBD"/>
    <property type="match status" value="1"/>
</dbReference>
<accession>A0A5J9WEK8</accession>
<dbReference type="OrthoDB" id="10072024at2759"/>
<comment type="caution">
    <text evidence="8">The sequence shown here is derived from an EMBL/GenBank/DDBJ whole genome shotgun (WGS) entry which is preliminary data.</text>
</comment>
<keyword evidence="3" id="KW-0238">DNA-binding</keyword>
<organism evidence="8 9">
    <name type="scientific">Eragrostis curvula</name>
    <name type="common">weeping love grass</name>
    <dbReference type="NCBI Taxonomy" id="38414"/>
    <lineage>
        <taxon>Eukaryota</taxon>
        <taxon>Viridiplantae</taxon>
        <taxon>Streptophyta</taxon>
        <taxon>Embryophyta</taxon>
        <taxon>Tracheophyta</taxon>
        <taxon>Spermatophyta</taxon>
        <taxon>Magnoliopsida</taxon>
        <taxon>Liliopsida</taxon>
        <taxon>Poales</taxon>
        <taxon>Poaceae</taxon>
        <taxon>PACMAD clade</taxon>
        <taxon>Chloridoideae</taxon>
        <taxon>Eragrostideae</taxon>
        <taxon>Eragrostidinae</taxon>
        <taxon>Eragrostis</taxon>
    </lineage>
</organism>
<feature type="non-terminal residue" evidence="8">
    <location>
        <position position="1"/>
    </location>
</feature>
<dbReference type="PANTHER" id="PTHR34067">
    <property type="entry name" value="OS04G0193200 PROTEIN"/>
    <property type="match status" value="1"/>
</dbReference>
<keyword evidence="4" id="KW-0804">Transcription</keyword>
<dbReference type="SUPFAM" id="SSF54171">
    <property type="entry name" value="DNA-binding domain"/>
    <property type="match status" value="1"/>
</dbReference>
<comment type="subcellular location">
    <subcellularLocation>
        <location evidence="1">Nucleus</location>
    </subcellularLocation>
</comment>
<reference evidence="8 9" key="1">
    <citation type="journal article" date="2019" name="Sci. Rep.">
        <title>A high-quality genome of Eragrostis curvula grass provides insights into Poaceae evolution and supports new strategies to enhance forage quality.</title>
        <authorList>
            <person name="Carballo J."/>
            <person name="Santos B.A.C.M."/>
            <person name="Zappacosta D."/>
            <person name="Garbus I."/>
            <person name="Selva J.P."/>
            <person name="Gallo C.A."/>
            <person name="Diaz A."/>
            <person name="Albertini E."/>
            <person name="Caccamo M."/>
            <person name="Echenique V."/>
        </authorList>
    </citation>
    <scope>NUCLEOTIDE SEQUENCE [LARGE SCALE GENOMIC DNA]</scope>
    <source>
        <strain evidence="9">cv. Victoria</strain>
        <tissue evidence="8">Leaf</tissue>
    </source>
</reference>
<dbReference type="Proteomes" id="UP000324897">
    <property type="component" value="Chromosome 5"/>
</dbReference>
<feature type="domain" description="MBD" evidence="7">
    <location>
        <begin position="30"/>
        <end position="103"/>
    </location>
</feature>
<name>A0A5J9WEK8_9POAL</name>
<gene>
    <name evidence="8" type="ORF">EJB05_06011</name>
</gene>
<dbReference type="AlphaFoldDB" id="A0A5J9WEK8"/>
<keyword evidence="2" id="KW-0805">Transcription regulation</keyword>
<evidence type="ECO:0000313" key="8">
    <source>
        <dbReference type="EMBL" id="TVU46471.1"/>
    </source>
</evidence>
<sequence>MSDKEMVVVSDDAGVKELLLLKDGKKVDDRETTEDLPDWLPDGWIMESFRTEDGTINQYYTSPISDYTFTSKAEVLEYLFSGMDERIQESKECAEMTLQELENRCQAKTSSLATMFALALDA</sequence>
<dbReference type="PANTHER" id="PTHR34067:SF25">
    <property type="entry name" value="OS04G0193200 PROTEIN"/>
    <property type="match status" value="1"/>
</dbReference>
<dbReference type="Gramene" id="TVU46471">
    <property type="protein sequence ID" value="TVU46471"/>
    <property type="gene ID" value="EJB05_06011"/>
</dbReference>
<dbReference type="Gene3D" id="3.30.890.10">
    <property type="entry name" value="Methyl-cpg-binding Protein 2, Chain A"/>
    <property type="match status" value="1"/>
</dbReference>
<dbReference type="InterPro" id="IPR016177">
    <property type="entry name" value="DNA-bd_dom_sf"/>
</dbReference>
<evidence type="ECO:0000256" key="5">
    <source>
        <dbReference type="ARBA" id="ARBA00023242"/>
    </source>
</evidence>
<evidence type="ECO:0000259" key="7">
    <source>
        <dbReference type="PROSITE" id="PS50982"/>
    </source>
</evidence>
<dbReference type="EMBL" id="RWGY01000004">
    <property type="protein sequence ID" value="TVU46471.1"/>
    <property type="molecule type" value="Genomic_DNA"/>
</dbReference>
<evidence type="ECO:0000256" key="6">
    <source>
        <dbReference type="SAM" id="Coils"/>
    </source>
</evidence>
<evidence type="ECO:0000256" key="2">
    <source>
        <dbReference type="ARBA" id="ARBA00023015"/>
    </source>
</evidence>
<dbReference type="GO" id="GO:0005634">
    <property type="term" value="C:nucleus"/>
    <property type="evidence" value="ECO:0007669"/>
    <property type="project" value="UniProtKB-SubCell"/>
</dbReference>
<protein>
    <recommendedName>
        <fullName evidence="7">MBD domain-containing protein</fullName>
    </recommendedName>
</protein>
<evidence type="ECO:0000313" key="9">
    <source>
        <dbReference type="Proteomes" id="UP000324897"/>
    </source>
</evidence>
<keyword evidence="5" id="KW-0539">Nucleus</keyword>